<feature type="transmembrane region" description="Helical" evidence="6">
    <location>
        <begin position="188"/>
        <end position="211"/>
    </location>
</feature>
<sequence>MQKNKKQTFMQGAMILVAGTLIAKLISAAFKIPLQHYIGNTCMGIFNSAYQYYTIMFVIATAGVPVALSKLVSESNALGRGGEVKRIAKLAGITFFSFGALCSVLLFFGADLIADLSNNPMAIEAIRAISPAVFFVSIVAVVRGYFQGMSNMIPTALSQIIEASGKVVLGLVFAYFAGVKGFDDSMKAAFAILGVTVGEVLAAVVMLCYAASASKKSYSNNLNDHCRSYKELFRVLLLTVIPVTLTSSVTSLTTLIDTGMLVSRLQEVGFTLEQSNALYGVYTGQAFTMFNFPQTLITALATAVLPAMAGAYAQQNHTMAAKNMGSAMRIAMLIALPAAIGYIVLAHPIISLLFAEDTSGLVDENLGGSLLMVLALAIPCVALVGLTNAILQAIGQMKVPVITMLIGGICKILLNYFLVGNPKIHIYGAPVGTLACYTLIATLNLIYLKQYIKLPKIGKLFVRPFIACVGMGAAAAIVYRLLGDKLSNVAVLPAICVAAATYAVLLVALNALEKDDILMLPAGKRIVKLLRL</sequence>
<evidence type="ECO:0000256" key="6">
    <source>
        <dbReference type="SAM" id="Phobius"/>
    </source>
</evidence>
<evidence type="ECO:0000313" key="7">
    <source>
        <dbReference type="EMBL" id="HIV62878.1"/>
    </source>
</evidence>
<dbReference type="CDD" id="cd13124">
    <property type="entry name" value="MATE_SpoVB_like"/>
    <property type="match status" value="1"/>
</dbReference>
<dbReference type="InterPro" id="IPR002797">
    <property type="entry name" value="Polysacc_synth"/>
</dbReference>
<comment type="subcellular location">
    <subcellularLocation>
        <location evidence="1">Cell membrane</location>
        <topology evidence="1">Multi-pass membrane protein</topology>
    </subcellularLocation>
</comment>
<dbReference type="PIRSF" id="PIRSF038958">
    <property type="entry name" value="PG_synth_SpoVB"/>
    <property type="match status" value="1"/>
</dbReference>
<evidence type="ECO:0000313" key="8">
    <source>
        <dbReference type="Proteomes" id="UP000886808"/>
    </source>
</evidence>
<feature type="transmembrane region" description="Helical" evidence="6">
    <location>
        <begin position="424"/>
        <end position="448"/>
    </location>
</feature>
<feature type="transmembrane region" description="Helical" evidence="6">
    <location>
        <begin position="399"/>
        <end position="418"/>
    </location>
</feature>
<dbReference type="EMBL" id="DXIE01000049">
    <property type="protein sequence ID" value="HIV62878.1"/>
    <property type="molecule type" value="Genomic_DNA"/>
</dbReference>
<evidence type="ECO:0000256" key="1">
    <source>
        <dbReference type="ARBA" id="ARBA00004651"/>
    </source>
</evidence>
<feature type="transmembrane region" description="Helical" evidence="6">
    <location>
        <begin position="232"/>
        <end position="256"/>
    </location>
</feature>
<keyword evidence="5 6" id="KW-0472">Membrane</keyword>
<feature type="transmembrane region" description="Helical" evidence="6">
    <location>
        <begin position="90"/>
        <end position="113"/>
    </location>
</feature>
<dbReference type="Pfam" id="PF01943">
    <property type="entry name" value="Polysacc_synt"/>
    <property type="match status" value="1"/>
</dbReference>
<evidence type="ECO:0000256" key="2">
    <source>
        <dbReference type="ARBA" id="ARBA00022475"/>
    </source>
</evidence>
<name>A0A9D1TII0_9FIRM</name>
<feature type="transmembrane region" description="Helical" evidence="6">
    <location>
        <begin position="125"/>
        <end position="146"/>
    </location>
</feature>
<feature type="transmembrane region" description="Helical" evidence="6">
    <location>
        <begin position="366"/>
        <end position="387"/>
    </location>
</feature>
<organism evidence="7 8">
    <name type="scientific">Candidatus Butyricicoccus avistercoris</name>
    <dbReference type="NCBI Taxonomy" id="2838518"/>
    <lineage>
        <taxon>Bacteria</taxon>
        <taxon>Bacillati</taxon>
        <taxon>Bacillota</taxon>
        <taxon>Clostridia</taxon>
        <taxon>Eubacteriales</taxon>
        <taxon>Butyricicoccaceae</taxon>
        <taxon>Butyricicoccus</taxon>
    </lineage>
</organism>
<comment type="caution">
    <text evidence="7">The sequence shown here is derived from an EMBL/GenBank/DDBJ whole genome shotgun (WGS) entry which is preliminary data.</text>
</comment>
<feature type="transmembrane region" description="Helical" evidence="6">
    <location>
        <begin position="333"/>
        <end position="354"/>
    </location>
</feature>
<protein>
    <submittedName>
        <fullName evidence="7">Polysaccharide biosynthesis protein</fullName>
    </submittedName>
</protein>
<dbReference type="InterPro" id="IPR024923">
    <property type="entry name" value="PG_synth_SpoVB"/>
</dbReference>
<keyword evidence="3 6" id="KW-0812">Transmembrane</keyword>
<evidence type="ECO:0000256" key="4">
    <source>
        <dbReference type="ARBA" id="ARBA00022989"/>
    </source>
</evidence>
<keyword evidence="4 6" id="KW-1133">Transmembrane helix</keyword>
<dbReference type="AlphaFoldDB" id="A0A9D1TII0"/>
<dbReference type="PANTHER" id="PTHR30250:SF21">
    <property type="entry name" value="LIPID II FLIPPASE MURJ"/>
    <property type="match status" value="1"/>
</dbReference>
<feature type="transmembrane region" description="Helical" evidence="6">
    <location>
        <begin position="460"/>
        <end position="479"/>
    </location>
</feature>
<dbReference type="Proteomes" id="UP000886808">
    <property type="component" value="Unassembled WGS sequence"/>
</dbReference>
<feature type="transmembrane region" description="Helical" evidence="6">
    <location>
        <begin position="292"/>
        <end position="313"/>
    </location>
</feature>
<reference evidence="7" key="2">
    <citation type="submission" date="2021-04" db="EMBL/GenBank/DDBJ databases">
        <authorList>
            <person name="Gilroy R."/>
        </authorList>
    </citation>
    <scope>NUCLEOTIDE SEQUENCE</scope>
    <source>
        <strain evidence="7">CHK193-4272</strain>
    </source>
</reference>
<feature type="transmembrane region" description="Helical" evidence="6">
    <location>
        <begin position="491"/>
        <end position="512"/>
    </location>
</feature>
<feature type="transmembrane region" description="Helical" evidence="6">
    <location>
        <begin position="12"/>
        <end position="30"/>
    </location>
</feature>
<evidence type="ECO:0000256" key="5">
    <source>
        <dbReference type="ARBA" id="ARBA00023136"/>
    </source>
</evidence>
<feature type="transmembrane region" description="Helical" evidence="6">
    <location>
        <begin position="50"/>
        <end position="69"/>
    </location>
</feature>
<reference evidence="7" key="1">
    <citation type="journal article" date="2021" name="PeerJ">
        <title>Extensive microbial diversity within the chicken gut microbiome revealed by metagenomics and culture.</title>
        <authorList>
            <person name="Gilroy R."/>
            <person name="Ravi A."/>
            <person name="Getino M."/>
            <person name="Pursley I."/>
            <person name="Horton D.L."/>
            <person name="Alikhan N.F."/>
            <person name="Baker D."/>
            <person name="Gharbi K."/>
            <person name="Hall N."/>
            <person name="Watson M."/>
            <person name="Adriaenssens E.M."/>
            <person name="Foster-Nyarko E."/>
            <person name="Jarju S."/>
            <person name="Secka A."/>
            <person name="Antonio M."/>
            <person name="Oren A."/>
            <person name="Chaudhuri R.R."/>
            <person name="La Ragione R."/>
            <person name="Hildebrand F."/>
            <person name="Pallen M.J."/>
        </authorList>
    </citation>
    <scope>NUCLEOTIDE SEQUENCE</scope>
    <source>
        <strain evidence="7">CHK193-4272</strain>
    </source>
</reference>
<gene>
    <name evidence="7" type="ORF">H9746_08590</name>
</gene>
<dbReference type="InterPro" id="IPR050833">
    <property type="entry name" value="Poly_Biosynth_Transport"/>
</dbReference>
<feature type="transmembrane region" description="Helical" evidence="6">
    <location>
        <begin position="153"/>
        <end position="176"/>
    </location>
</feature>
<keyword evidence="2" id="KW-1003">Cell membrane</keyword>
<dbReference type="PANTHER" id="PTHR30250">
    <property type="entry name" value="PST FAMILY PREDICTED COLANIC ACID TRANSPORTER"/>
    <property type="match status" value="1"/>
</dbReference>
<proteinExistence type="predicted"/>
<accession>A0A9D1TII0</accession>
<dbReference type="GO" id="GO:0005886">
    <property type="term" value="C:plasma membrane"/>
    <property type="evidence" value="ECO:0007669"/>
    <property type="project" value="UniProtKB-SubCell"/>
</dbReference>
<evidence type="ECO:0000256" key="3">
    <source>
        <dbReference type="ARBA" id="ARBA00022692"/>
    </source>
</evidence>